<comment type="caution">
    <text evidence="3">The sequence shown here is derived from an EMBL/GenBank/DDBJ whole genome shotgun (WGS) entry which is preliminary data.</text>
</comment>
<organism evidence="3 4">
    <name type="scientific">Stephania yunnanensis</name>
    <dbReference type="NCBI Taxonomy" id="152371"/>
    <lineage>
        <taxon>Eukaryota</taxon>
        <taxon>Viridiplantae</taxon>
        <taxon>Streptophyta</taxon>
        <taxon>Embryophyta</taxon>
        <taxon>Tracheophyta</taxon>
        <taxon>Spermatophyta</taxon>
        <taxon>Magnoliopsida</taxon>
        <taxon>Ranunculales</taxon>
        <taxon>Menispermaceae</taxon>
        <taxon>Menispermoideae</taxon>
        <taxon>Cissampelideae</taxon>
        <taxon>Stephania</taxon>
    </lineage>
</organism>
<comment type="similarity">
    <text evidence="1">Belongs to the LOB domain-containing protein family.</text>
</comment>
<evidence type="ECO:0000259" key="2">
    <source>
        <dbReference type="PROSITE" id="PS50891"/>
    </source>
</evidence>
<accession>A0AAP0J424</accession>
<evidence type="ECO:0000313" key="3">
    <source>
        <dbReference type="EMBL" id="KAK9127054.1"/>
    </source>
</evidence>
<sequence length="239" mass="26751">MAGLRSSCGACKFLRRKCEDGCVFAPYFSYEQAASHFAAVHKVFGASNVSKLLSHLPPRNRRDAAFTISYEAQARMLDPIYGCVGRIIELQLQVAVLQREIESLETQVSMGVGTESTNVQLHNNSQTMYDIRTSNQFPLQPDCMYTQDNNCHEQLTHEPSFSMDATTNLATNHDIGMGLQYAPTCTWGDSSLFMDLAIEPNTSQQVNLANVMGVQEEIFPCELQLNDTAFIPNYCHQLY</sequence>
<dbReference type="AlphaFoldDB" id="A0AAP0J424"/>
<protein>
    <recommendedName>
        <fullName evidence="2">LOB domain-containing protein</fullName>
    </recommendedName>
</protein>
<dbReference type="GO" id="GO:0009755">
    <property type="term" value="P:hormone-mediated signaling pathway"/>
    <property type="evidence" value="ECO:0007669"/>
    <property type="project" value="TreeGrafter"/>
</dbReference>
<dbReference type="EMBL" id="JBBNAF010000007">
    <property type="protein sequence ID" value="KAK9127054.1"/>
    <property type="molecule type" value="Genomic_DNA"/>
</dbReference>
<dbReference type="Pfam" id="PF03195">
    <property type="entry name" value="LOB"/>
    <property type="match status" value="1"/>
</dbReference>
<dbReference type="PROSITE" id="PS50891">
    <property type="entry name" value="LOB"/>
    <property type="match status" value="1"/>
</dbReference>
<reference evidence="3 4" key="1">
    <citation type="submission" date="2024-01" db="EMBL/GenBank/DDBJ databases">
        <title>Genome assemblies of Stephania.</title>
        <authorList>
            <person name="Yang L."/>
        </authorList>
    </citation>
    <scope>NUCLEOTIDE SEQUENCE [LARGE SCALE GENOMIC DNA]</scope>
    <source>
        <strain evidence="3">YNDBR</strain>
        <tissue evidence="3">Leaf</tissue>
    </source>
</reference>
<evidence type="ECO:0000313" key="4">
    <source>
        <dbReference type="Proteomes" id="UP001420932"/>
    </source>
</evidence>
<dbReference type="InterPro" id="IPR004883">
    <property type="entry name" value="LOB"/>
</dbReference>
<dbReference type="GO" id="GO:0045893">
    <property type="term" value="P:positive regulation of DNA-templated transcription"/>
    <property type="evidence" value="ECO:0007669"/>
    <property type="project" value="TreeGrafter"/>
</dbReference>
<keyword evidence="4" id="KW-1185">Reference proteome</keyword>
<name>A0AAP0J424_9MAGN</name>
<dbReference type="PANTHER" id="PTHR31529:SF23">
    <property type="entry name" value="LOB DOMAIN-CONTAINING PROTEIN 16"/>
    <property type="match status" value="1"/>
</dbReference>
<feature type="domain" description="LOB" evidence="2">
    <location>
        <begin position="6"/>
        <end position="108"/>
    </location>
</feature>
<gene>
    <name evidence="3" type="ORF">Syun_015851</name>
</gene>
<evidence type="ECO:0000256" key="1">
    <source>
        <dbReference type="ARBA" id="ARBA00005474"/>
    </source>
</evidence>
<dbReference type="Proteomes" id="UP001420932">
    <property type="component" value="Unassembled WGS sequence"/>
</dbReference>
<dbReference type="PANTHER" id="PTHR31529">
    <property type="entry name" value="LOB DOMAIN CONTAINING PROTEIN"/>
    <property type="match status" value="1"/>
</dbReference>
<proteinExistence type="inferred from homology"/>
<dbReference type="GO" id="GO:0005634">
    <property type="term" value="C:nucleus"/>
    <property type="evidence" value="ECO:0007669"/>
    <property type="project" value="TreeGrafter"/>
</dbReference>